<name>A0A811QCN3_9POAL</name>
<keyword evidence="3" id="KW-1185">Reference proteome</keyword>
<dbReference type="Proteomes" id="UP000604825">
    <property type="component" value="Unassembled WGS sequence"/>
</dbReference>
<feature type="compositionally biased region" description="Acidic residues" evidence="1">
    <location>
        <begin position="48"/>
        <end position="59"/>
    </location>
</feature>
<evidence type="ECO:0000313" key="2">
    <source>
        <dbReference type="EMBL" id="CAD6257043.1"/>
    </source>
</evidence>
<comment type="caution">
    <text evidence="2">The sequence shown here is derived from an EMBL/GenBank/DDBJ whole genome shotgun (WGS) entry which is preliminary data.</text>
</comment>
<organism evidence="2 3">
    <name type="scientific">Miscanthus lutarioriparius</name>
    <dbReference type="NCBI Taxonomy" id="422564"/>
    <lineage>
        <taxon>Eukaryota</taxon>
        <taxon>Viridiplantae</taxon>
        <taxon>Streptophyta</taxon>
        <taxon>Embryophyta</taxon>
        <taxon>Tracheophyta</taxon>
        <taxon>Spermatophyta</taxon>
        <taxon>Magnoliopsida</taxon>
        <taxon>Liliopsida</taxon>
        <taxon>Poales</taxon>
        <taxon>Poaceae</taxon>
        <taxon>PACMAD clade</taxon>
        <taxon>Panicoideae</taxon>
        <taxon>Andropogonodae</taxon>
        <taxon>Andropogoneae</taxon>
        <taxon>Saccharinae</taxon>
        <taxon>Miscanthus</taxon>
    </lineage>
</organism>
<dbReference type="AlphaFoldDB" id="A0A811QCN3"/>
<reference evidence="2" key="1">
    <citation type="submission" date="2020-10" db="EMBL/GenBank/DDBJ databases">
        <authorList>
            <person name="Han B."/>
            <person name="Lu T."/>
            <person name="Zhao Q."/>
            <person name="Huang X."/>
            <person name="Zhao Y."/>
        </authorList>
    </citation>
    <scope>NUCLEOTIDE SEQUENCE</scope>
</reference>
<sequence length="172" mass="19349">MERCGIKDVEASGEEDSSMARCPTKSLKAAAAKQAEGKEFQKEAGAAGDDDTDSEDEGDGMTSLEYIKTYKMLPPFETSRCNALSADPNATLEDIKLAFEEHEEEQDMRMRFCERVRTEYEANGYVTVSDEYIARRVRNNELSSKLWEEAFADFDDEVAGFDNEVDVEEVAH</sequence>
<evidence type="ECO:0000256" key="1">
    <source>
        <dbReference type="SAM" id="MobiDB-lite"/>
    </source>
</evidence>
<feature type="region of interest" description="Disordered" evidence="1">
    <location>
        <begin position="1"/>
        <end position="61"/>
    </location>
</feature>
<feature type="compositionally biased region" description="Basic and acidic residues" evidence="1">
    <location>
        <begin position="1"/>
        <end position="10"/>
    </location>
</feature>
<proteinExistence type="predicted"/>
<protein>
    <submittedName>
        <fullName evidence="2">Uncharacterized protein</fullName>
    </submittedName>
</protein>
<dbReference type="EMBL" id="CAJGYO010000010">
    <property type="protein sequence ID" value="CAD6257043.1"/>
    <property type="molecule type" value="Genomic_DNA"/>
</dbReference>
<dbReference type="OrthoDB" id="694329at2759"/>
<accession>A0A811QCN3</accession>
<evidence type="ECO:0000313" key="3">
    <source>
        <dbReference type="Proteomes" id="UP000604825"/>
    </source>
</evidence>
<gene>
    <name evidence="2" type="ORF">NCGR_LOCUS40533</name>
</gene>